<dbReference type="EC" id="3.6.4.13" evidence="1"/>
<dbReference type="Pfam" id="PF08482">
    <property type="entry name" value="HrpB_C"/>
    <property type="match status" value="1"/>
</dbReference>
<dbReference type="GO" id="GO:0016787">
    <property type="term" value="F:hydrolase activity"/>
    <property type="evidence" value="ECO:0007669"/>
    <property type="project" value="UniProtKB-KW"/>
</dbReference>
<dbReference type="PANTHER" id="PTHR43519">
    <property type="entry name" value="ATP-DEPENDENT RNA HELICASE HRPB"/>
    <property type="match status" value="1"/>
</dbReference>
<dbReference type="EMBL" id="CP076448">
    <property type="protein sequence ID" value="QXM25951.1"/>
    <property type="molecule type" value="Genomic_DNA"/>
</dbReference>
<dbReference type="InterPro" id="IPR010225">
    <property type="entry name" value="HrpB"/>
</dbReference>
<dbReference type="InterPro" id="IPR014001">
    <property type="entry name" value="Helicase_ATP-bd"/>
</dbReference>
<dbReference type="InterPro" id="IPR007502">
    <property type="entry name" value="Helicase-assoc_dom"/>
</dbReference>
<evidence type="ECO:0000256" key="2">
    <source>
        <dbReference type="ARBA" id="ARBA00022741"/>
    </source>
</evidence>
<dbReference type="CDD" id="cd17990">
    <property type="entry name" value="DEXHc_HrpB"/>
    <property type="match status" value="1"/>
</dbReference>
<dbReference type="PIRSF" id="PIRSF005496">
    <property type="entry name" value="ATP_hel_hrpB"/>
    <property type="match status" value="1"/>
</dbReference>
<evidence type="ECO:0000313" key="8">
    <source>
        <dbReference type="EMBL" id="QXM25951.1"/>
    </source>
</evidence>
<dbReference type="GO" id="GO:0005524">
    <property type="term" value="F:ATP binding"/>
    <property type="evidence" value="ECO:0007669"/>
    <property type="project" value="UniProtKB-KW"/>
</dbReference>
<dbReference type="KEGG" id="elio:KO353_07085"/>
<dbReference type="PANTHER" id="PTHR43519:SF1">
    <property type="entry name" value="ATP-DEPENDENT RNA HELICASE HRPB"/>
    <property type="match status" value="1"/>
</dbReference>
<dbReference type="CDD" id="cd18791">
    <property type="entry name" value="SF2_C_RHA"/>
    <property type="match status" value="1"/>
</dbReference>
<evidence type="ECO:0000313" key="9">
    <source>
        <dbReference type="Proteomes" id="UP000694001"/>
    </source>
</evidence>
<dbReference type="FunFam" id="3.40.50.300:FF:002125">
    <property type="entry name" value="ATP-dependent helicase HrpB"/>
    <property type="match status" value="1"/>
</dbReference>
<reference evidence="8" key="1">
    <citation type="submission" date="2021-06" db="EMBL/GenBank/DDBJ databases">
        <title>Elioraea tepida, sp. nov., a moderately thermophilic aerobic anoxygenic phototrophic bacterium isolated from an alkaline siliceous hot spring mat community in Yellowstone National Park, WY, USA.</title>
        <authorList>
            <person name="Saini M.K."/>
            <person name="Yoshida S."/>
            <person name="Sebastian A."/>
            <person name="Hirose S."/>
            <person name="Hara E."/>
            <person name="Tamaki H."/>
            <person name="Soulier N.T."/>
            <person name="Albert I."/>
            <person name="Hanada S."/>
            <person name="Bryant D.A."/>
            <person name="Tank M."/>
        </authorList>
    </citation>
    <scope>NUCLEOTIDE SEQUENCE</scope>
    <source>
        <strain evidence="8">MS-P2</strain>
    </source>
</reference>
<dbReference type="InterPro" id="IPR013689">
    <property type="entry name" value="RNA_helicase_ATP-dep_HrpB_C"/>
</dbReference>
<dbReference type="NCBIfam" id="TIGR01970">
    <property type="entry name" value="DEAH_box_HrpB"/>
    <property type="match status" value="1"/>
</dbReference>
<dbReference type="Pfam" id="PF04408">
    <property type="entry name" value="WHD_HA2"/>
    <property type="match status" value="1"/>
</dbReference>
<dbReference type="Pfam" id="PF00271">
    <property type="entry name" value="Helicase_C"/>
    <property type="match status" value="1"/>
</dbReference>
<dbReference type="AlphaFoldDB" id="A0A975U3U8"/>
<evidence type="ECO:0000256" key="3">
    <source>
        <dbReference type="ARBA" id="ARBA00022801"/>
    </source>
</evidence>
<keyword evidence="9" id="KW-1185">Reference proteome</keyword>
<dbReference type="Proteomes" id="UP000694001">
    <property type="component" value="Chromosome"/>
</dbReference>
<protein>
    <recommendedName>
        <fullName evidence="1">RNA helicase</fullName>
        <ecNumber evidence="1">3.6.4.13</ecNumber>
    </recommendedName>
</protein>
<proteinExistence type="predicted"/>
<dbReference type="InterPro" id="IPR011545">
    <property type="entry name" value="DEAD/DEAH_box_helicase_dom"/>
</dbReference>
<feature type="domain" description="Helicase C-terminal" evidence="7">
    <location>
        <begin position="213"/>
        <end position="375"/>
    </location>
</feature>
<dbReference type="GO" id="GO:0003676">
    <property type="term" value="F:nucleic acid binding"/>
    <property type="evidence" value="ECO:0007669"/>
    <property type="project" value="InterPro"/>
</dbReference>
<dbReference type="InterPro" id="IPR002464">
    <property type="entry name" value="DNA/RNA_helicase_DEAH_CS"/>
</dbReference>
<dbReference type="InterPro" id="IPR049614">
    <property type="entry name" value="HrpB_DEXH"/>
</dbReference>
<organism evidence="8 9">
    <name type="scientific">Elioraea tepida</name>
    <dbReference type="NCBI Taxonomy" id="2843330"/>
    <lineage>
        <taxon>Bacteria</taxon>
        <taxon>Pseudomonadati</taxon>
        <taxon>Pseudomonadota</taxon>
        <taxon>Alphaproteobacteria</taxon>
        <taxon>Acetobacterales</taxon>
        <taxon>Elioraeaceae</taxon>
        <taxon>Elioraea</taxon>
    </lineage>
</organism>
<sequence>MLSLPPEAAALPVAAALPRLSAALEAGPNAVLVAPPGAGKTTVVPLALLGAPWRGEGRVLLLEPRRLAARAAARRMASLLGEKVGATVGLRTRLDSAVGPATRIEVVTEGLLVRRLQSDPGLEGVAAVIFDEVHERSLDADLALALCRDLQAGLRPELRLVAMSATLDGAAFSRLLGDAPVIESAGRMFPVEIVWSGADLSHPRELAEAASRAARRALALASGDVLVFLPGLAELRRTEALLEGVEASVHLLHGELDPGLQDLALRPDPRGRRKIILATSIAETSLTVEGVDAVVDGGFRRAPRFDPGTGLTALATRRISRAAAEQRAGRAGRLRPGVALRLWTEALHRGLAAQEMPEILEADLAPLALQLAAWGAEASSLPFLDPPPEGALAAARALLAELGALDGQGAITARGRAMARLSAHPRLAAMLVAAGDQAALAAEIAALFEERDPLRAGGERSPPADLRLRLGRLSGAAARAAEQHRRRLGAGRGGPLDPSACGRLLALAFPDRVAMARANDPGGYLLASGRGARLDAADPLAREPFLAVAALDLSGREARIRLAAPIARSELETLFRDRIERSDEIAWDDRAGAVRARRRVRLGALVLEEAPLAEPPAEAVAAALCEGIRRRGLAVLPWTEAARRLQARALLMRRAEGESWPDLSEASLVDSLGEWLAPHLAGMRTLEDLARLDLAAVLRGLLGHRAALLDQAFPSHVVLASGVRAPVDYTRDPPVVSARAQAFYGQTSSPRIGNGTIALAVELLSPAGRPIALTRDLGAFWKGAWAEVRKEMRGRYPKHAWPEDPSSGF</sequence>
<dbReference type="SMART" id="SM00847">
    <property type="entry name" value="HA2"/>
    <property type="match status" value="1"/>
</dbReference>
<dbReference type="RefSeq" id="WP_218287002.1">
    <property type="nucleotide sequence ID" value="NZ_CP076448.1"/>
</dbReference>
<dbReference type="GO" id="GO:0003724">
    <property type="term" value="F:RNA helicase activity"/>
    <property type="evidence" value="ECO:0007669"/>
    <property type="project" value="UniProtKB-EC"/>
</dbReference>
<gene>
    <name evidence="8" type="primary">hrpB</name>
    <name evidence="8" type="ORF">KO353_07085</name>
</gene>
<evidence type="ECO:0000256" key="1">
    <source>
        <dbReference type="ARBA" id="ARBA00012552"/>
    </source>
</evidence>
<evidence type="ECO:0000256" key="5">
    <source>
        <dbReference type="ARBA" id="ARBA00022840"/>
    </source>
</evidence>
<keyword evidence="2" id="KW-0547">Nucleotide-binding</keyword>
<evidence type="ECO:0000259" key="7">
    <source>
        <dbReference type="PROSITE" id="PS51194"/>
    </source>
</evidence>
<dbReference type="PROSITE" id="PS51192">
    <property type="entry name" value="HELICASE_ATP_BIND_1"/>
    <property type="match status" value="1"/>
</dbReference>
<name>A0A975U3U8_9PROT</name>
<dbReference type="SMART" id="SM00490">
    <property type="entry name" value="HELICc"/>
    <property type="match status" value="1"/>
</dbReference>
<dbReference type="InterPro" id="IPR056329">
    <property type="entry name" value="CON_HrpB"/>
</dbReference>
<dbReference type="InterPro" id="IPR001650">
    <property type="entry name" value="Helicase_C-like"/>
</dbReference>
<dbReference type="SMART" id="SM00487">
    <property type="entry name" value="DEXDc"/>
    <property type="match status" value="1"/>
</dbReference>
<feature type="domain" description="Helicase ATP-binding" evidence="6">
    <location>
        <begin position="21"/>
        <end position="185"/>
    </location>
</feature>
<dbReference type="Pfam" id="PF00270">
    <property type="entry name" value="DEAD"/>
    <property type="match status" value="1"/>
</dbReference>
<keyword evidence="3" id="KW-0378">Hydrolase</keyword>
<accession>A0A975U3U8</accession>
<dbReference type="PROSITE" id="PS51194">
    <property type="entry name" value="HELICASE_CTER"/>
    <property type="match status" value="1"/>
</dbReference>
<evidence type="ECO:0000259" key="6">
    <source>
        <dbReference type="PROSITE" id="PS51192"/>
    </source>
</evidence>
<evidence type="ECO:0000256" key="4">
    <source>
        <dbReference type="ARBA" id="ARBA00022806"/>
    </source>
</evidence>
<dbReference type="Pfam" id="PF24473">
    <property type="entry name" value="CON_HrpB"/>
    <property type="match status" value="1"/>
</dbReference>
<keyword evidence="4 8" id="KW-0347">Helicase</keyword>
<keyword evidence="5" id="KW-0067">ATP-binding</keyword>
<dbReference type="InterPro" id="IPR048333">
    <property type="entry name" value="HA2_WH"/>
</dbReference>
<dbReference type="PROSITE" id="PS00690">
    <property type="entry name" value="DEAH_ATP_HELICASE"/>
    <property type="match status" value="1"/>
</dbReference>